<feature type="transmembrane region" description="Helical" evidence="1">
    <location>
        <begin position="250"/>
        <end position="269"/>
    </location>
</feature>
<keyword evidence="1" id="KW-0812">Transmembrane</keyword>
<dbReference type="PANTHER" id="PTHR23021">
    <property type="entry name" value="SERPENTINE RECEPTOR, CLASS T"/>
    <property type="match status" value="1"/>
</dbReference>
<feature type="non-terminal residue" evidence="2">
    <location>
        <position position="1"/>
    </location>
</feature>
<dbReference type="SUPFAM" id="SSF81321">
    <property type="entry name" value="Family A G protein-coupled receptor-like"/>
    <property type="match status" value="1"/>
</dbReference>
<dbReference type="InterPro" id="IPR019425">
    <property type="entry name" value="7TM_GPCR_serpentine_rcpt_Srt"/>
</dbReference>
<protein>
    <submittedName>
        <fullName evidence="2">Uncharacterized protein</fullName>
    </submittedName>
</protein>
<dbReference type="PANTHER" id="PTHR23021:SF11">
    <property type="entry name" value="SERPENTINE RECEPTOR, CLASS T"/>
    <property type="match status" value="1"/>
</dbReference>
<dbReference type="AlphaFoldDB" id="A0AA36CII0"/>
<name>A0AA36CII0_9BILA</name>
<dbReference type="Pfam" id="PF10321">
    <property type="entry name" value="7TM_GPCR_Srt"/>
    <property type="match status" value="1"/>
</dbReference>
<evidence type="ECO:0000313" key="3">
    <source>
        <dbReference type="Proteomes" id="UP001177023"/>
    </source>
</evidence>
<accession>A0AA36CII0</accession>
<keyword evidence="1" id="KW-0472">Membrane</keyword>
<gene>
    <name evidence="2" type="ORF">MSPICULIGERA_LOCUS7185</name>
</gene>
<feature type="transmembrane region" description="Helical" evidence="1">
    <location>
        <begin position="163"/>
        <end position="188"/>
    </location>
</feature>
<organism evidence="2 3">
    <name type="scientific">Mesorhabditis spiculigera</name>
    <dbReference type="NCBI Taxonomy" id="96644"/>
    <lineage>
        <taxon>Eukaryota</taxon>
        <taxon>Metazoa</taxon>
        <taxon>Ecdysozoa</taxon>
        <taxon>Nematoda</taxon>
        <taxon>Chromadorea</taxon>
        <taxon>Rhabditida</taxon>
        <taxon>Rhabditina</taxon>
        <taxon>Rhabditomorpha</taxon>
        <taxon>Rhabditoidea</taxon>
        <taxon>Rhabditidae</taxon>
        <taxon>Mesorhabditinae</taxon>
        <taxon>Mesorhabditis</taxon>
    </lineage>
</organism>
<evidence type="ECO:0000313" key="2">
    <source>
        <dbReference type="EMBL" id="CAJ0568671.1"/>
    </source>
</evidence>
<evidence type="ECO:0000256" key="1">
    <source>
        <dbReference type="SAM" id="Phobius"/>
    </source>
</evidence>
<sequence length="345" mass="38599">MGQITSSFGMSGLYSYIRHGGPDPEWYSCENHTLDYWYSHGIQRPFFAIYFFVSATIMIFIYASCLIGMITSRLIIQHSCYKIMFTMGFFDIFSIIVNSYITGYLCLKGAVFCTHQHLVFLGGSIGVGLWSGSCILVILLALNRFSELSQNPILIAIFQGDRVYGTLLLPILWGSFMAFFSPAGMFTSNQLAWFFDPFNGSGKVYTNIPHTINNCVVAILATIAYIKICVKMAQKTSFSKEAFSKVQRQLFLQSTLICSIHAIASYGYVVMNFWAGFPVELIMVGHVAWQWSNGSPGIVYILLNRKVRAAVFRNFGVRSLAVYNTTTGRPSHLSGDLSSQKASKH</sequence>
<keyword evidence="1" id="KW-1133">Transmembrane helix</keyword>
<dbReference type="EMBL" id="CATQJA010001786">
    <property type="protein sequence ID" value="CAJ0568671.1"/>
    <property type="molecule type" value="Genomic_DNA"/>
</dbReference>
<reference evidence="2" key="1">
    <citation type="submission" date="2023-06" db="EMBL/GenBank/DDBJ databases">
        <authorList>
            <person name="Delattre M."/>
        </authorList>
    </citation>
    <scope>NUCLEOTIDE SEQUENCE</scope>
    <source>
        <strain evidence="2">AF72</strain>
    </source>
</reference>
<keyword evidence="3" id="KW-1185">Reference proteome</keyword>
<proteinExistence type="predicted"/>
<feature type="transmembrane region" description="Helical" evidence="1">
    <location>
        <begin position="83"/>
        <end position="105"/>
    </location>
</feature>
<feature type="transmembrane region" description="Helical" evidence="1">
    <location>
        <begin position="117"/>
        <end position="142"/>
    </location>
</feature>
<feature type="transmembrane region" description="Helical" evidence="1">
    <location>
        <begin position="208"/>
        <end position="230"/>
    </location>
</feature>
<feature type="transmembrane region" description="Helical" evidence="1">
    <location>
        <begin position="281"/>
        <end position="303"/>
    </location>
</feature>
<dbReference type="Proteomes" id="UP001177023">
    <property type="component" value="Unassembled WGS sequence"/>
</dbReference>
<feature type="transmembrane region" description="Helical" evidence="1">
    <location>
        <begin position="47"/>
        <end position="71"/>
    </location>
</feature>
<comment type="caution">
    <text evidence="2">The sequence shown here is derived from an EMBL/GenBank/DDBJ whole genome shotgun (WGS) entry which is preliminary data.</text>
</comment>